<protein>
    <submittedName>
        <fullName evidence="3">Uncharacterized protein</fullName>
    </submittedName>
</protein>
<keyword evidence="2" id="KW-0472">Membrane</keyword>
<feature type="transmembrane region" description="Helical" evidence="2">
    <location>
        <begin position="6"/>
        <end position="24"/>
    </location>
</feature>
<keyword evidence="2" id="KW-0812">Transmembrane</keyword>
<name>A0AAF0BIG7_9LACT</name>
<evidence type="ECO:0000313" key="4">
    <source>
        <dbReference type="Proteomes" id="UP001179483"/>
    </source>
</evidence>
<dbReference type="Proteomes" id="UP001179483">
    <property type="component" value="Chromosome"/>
</dbReference>
<feature type="compositionally biased region" description="Low complexity" evidence="1">
    <location>
        <begin position="46"/>
        <end position="59"/>
    </location>
</feature>
<dbReference type="EMBL" id="CP116590">
    <property type="protein sequence ID" value="WCG37082.1"/>
    <property type="molecule type" value="Genomic_DNA"/>
</dbReference>
<dbReference type="RefSeq" id="WP_271735357.1">
    <property type="nucleotide sequence ID" value="NZ_CP116590.1"/>
</dbReference>
<organism evidence="3 4">
    <name type="scientific">Aerococcus urinaeequi</name>
    <dbReference type="NCBI Taxonomy" id="51665"/>
    <lineage>
        <taxon>Bacteria</taxon>
        <taxon>Bacillati</taxon>
        <taxon>Bacillota</taxon>
        <taxon>Bacilli</taxon>
        <taxon>Lactobacillales</taxon>
        <taxon>Aerococcaceae</taxon>
        <taxon>Aerococcus</taxon>
    </lineage>
</organism>
<accession>A0AAF0BIG7</accession>
<keyword evidence="2" id="KW-1133">Transmembrane helix</keyword>
<evidence type="ECO:0000313" key="3">
    <source>
        <dbReference type="EMBL" id="WCG37082.1"/>
    </source>
</evidence>
<gene>
    <name evidence="3" type="ORF">PML80_06030</name>
</gene>
<evidence type="ECO:0000256" key="1">
    <source>
        <dbReference type="SAM" id="MobiDB-lite"/>
    </source>
</evidence>
<reference evidence="3" key="1">
    <citation type="submission" date="2023-01" db="EMBL/GenBank/DDBJ databases">
        <title>Oxazolidinone resistance genes in florfenicol resistant enterococci from beef cattle and veal calves at slaughter.</title>
        <authorList>
            <person name="Biggel M."/>
        </authorList>
    </citation>
    <scope>NUCLEOTIDE SEQUENCE</scope>
    <source>
        <strain evidence="3">K79-1</strain>
    </source>
</reference>
<proteinExistence type="predicted"/>
<feature type="region of interest" description="Disordered" evidence="1">
    <location>
        <begin position="44"/>
        <end position="65"/>
    </location>
</feature>
<sequence>MVWVIIVVVGVIISILMAIGDILGNQRERDAHLSTIKLRQMKEQEMAQQSQQQQQQNAKTDNDARISELEKEKRILELEKQIEELKK</sequence>
<evidence type="ECO:0000256" key="2">
    <source>
        <dbReference type="SAM" id="Phobius"/>
    </source>
</evidence>
<dbReference type="AlphaFoldDB" id="A0AAF0BIG7"/>